<protein>
    <recommendedName>
        <fullName evidence="5">Arabinose operon regulatory protein</fullName>
    </recommendedName>
</protein>
<reference evidence="7 8" key="1">
    <citation type="journal article" date="2024" name="Front. Plant Sci.">
        <title>Comprehensive phenomic and genomic studies of the species, Pectobacterium cacticida and proposal for reclassification as Alcorniella cacticida comb. nov.</title>
        <authorList>
            <person name="Jonca J."/>
            <person name="Pirhonen M."/>
            <person name="Waleron M.M."/>
            <person name="Gawor J."/>
            <person name="Mrozik A."/>
            <person name="Smoktunowicz M."/>
            <person name="Waleron K."/>
            <person name="Waleron M."/>
        </authorList>
    </citation>
    <scope>NUCLEOTIDE SEQUENCE [LARGE SCALE GENOMIC DNA]</scope>
    <source>
        <strain evidence="7 8">DPMP6</strain>
    </source>
</reference>
<keyword evidence="2" id="KW-0238">DNA-binding</keyword>
<feature type="domain" description="HTH araC/xylS-type" evidence="6">
    <location>
        <begin position="162"/>
        <end position="259"/>
    </location>
</feature>
<accession>A0ABZ2G4P1</accession>
<evidence type="ECO:0000256" key="2">
    <source>
        <dbReference type="ARBA" id="ARBA00023125"/>
    </source>
</evidence>
<evidence type="ECO:0000313" key="8">
    <source>
        <dbReference type="Proteomes" id="UP001379444"/>
    </source>
</evidence>
<dbReference type="InterPro" id="IPR003313">
    <property type="entry name" value="AraC-bd"/>
</dbReference>
<dbReference type="Proteomes" id="UP001379444">
    <property type="component" value="Chromosome"/>
</dbReference>
<dbReference type="PANTHER" id="PTHR11019">
    <property type="entry name" value="HTH-TYPE TRANSCRIPTIONAL REGULATOR NIMR"/>
    <property type="match status" value="1"/>
</dbReference>
<dbReference type="SUPFAM" id="SSF51182">
    <property type="entry name" value="RmlC-like cupins"/>
    <property type="match status" value="1"/>
</dbReference>
<keyword evidence="1" id="KW-0805">Transcription regulation</keyword>
<dbReference type="SUPFAM" id="SSF46689">
    <property type="entry name" value="Homeodomain-like"/>
    <property type="match status" value="1"/>
</dbReference>
<dbReference type="InterPro" id="IPR020449">
    <property type="entry name" value="Tscrpt_reg_AraC-type_HTH"/>
</dbReference>
<dbReference type="EMBL" id="CP125967">
    <property type="protein sequence ID" value="WWO36961.1"/>
    <property type="molecule type" value="Genomic_DNA"/>
</dbReference>
<dbReference type="InterPro" id="IPR009057">
    <property type="entry name" value="Homeodomain-like_sf"/>
</dbReference>
<dbReference type="InterPro" id="IPR011051">
    <property type="entry name" value="RmlC_Cupin_sf"/>
</dbReference>
<dbReference type="SMART" id="SM00342">
    <property type="entry name" value="HTH_ARAC"/>
    <property type="match status" value="1"/>
</dbReference>
<dbReference type="CDD" id="cd06124">
    <property type="entry name" value="cupin_NimR-like_N"/>
    <property type="match status" value="1"/>
</dbReference>
<evidence type="ECO:0000256" key="5">
    <source>
        <dbReference type="ARBA" id="ARBA00044978"/>
    </source>
</evidence>
<evidence type="ECO:0000256" key="3">
    <source>
        <dbReference type="ARBA" id="ARBA00023159"/>
    </source>
</evidence>
<dbReference type="InterPro" id="IPR018060">
    <property type="entry name" value="HTH_AraC"/>
</dbReference>
<name>A0ABZ2G4P1_9GAMM</name>
<evidence type="ECO:0000256" key="4">
    <source>
        <dbReference type="ARBA" id="ARBA00023163"/>
    </source>
</evidence>
<evidence type="ECO:0000256" key="1">
    <source>
        <dbReference type="ARBA" id="ARBA00023015"/>
    </source>
</evidence>
<dbReference type="PROSITE" id="PS01124">
    <property type="entry name" value="HTH_ARAC_FAMILY_2"/>
    <property type="match status" value="1"/>
</dbReference>
<keyword evidence="4" id="KW-0804">Transcription</keyword>
<proteinExistence type="predicted"/>
<keyword evidence="3" id="KW-0010">Activator</keyword>
<sequence>MSERKGTSDEVHPDSINRRLVPYTGEYTQWQWGQNHRHRKAQLLYSVLGAIHCKTENGVWIVPPQCAVWIPGKTLHAVSGVGNAKCYCFYIQPEGISDLPTDCCTLSVSPLLRELLLKAVQFPSTYTLGGAQERLILTLIDEIVCAPKEELSFPLPKDPRLQQLAATLLSMPSDKTSKSEWAQRIGMSERNMSRRLMNEVGLSFGDWRRQLHIILSLQWLMNGSSVKNVALRLGYESASSFITMFRKAVGESPARYLTQRMKDIVDLPVPAISMSNE</sequence>
<organism evidence="7 8">
    <name type="scientific">Pectobacterium cacticida</name>
    <dbReference type="NCBI Taxonomy" id="69221"/>
    <lineage>
        <taxon>Bacteria</taxon>
        <taxon>Pseudomonadati</taxon>
        <taxon>Pseudomonadota</taxon>
        <taxon>Gammaproteobacteria</taxon>
        <taxon>Enterobacterales</taxon>
        <taxon>Pectobacteriaceae</taxon>
        <taxon>Pectobacterium</taxon>
    </lineage>
</organism>
<keyword evidence="8" id="KW-1185">Reference proteome</keyword>
<evidence type="ECO:0000259" key="6">
    <source>
        <dbReference type="PROSITE" id="PS01124"/>
    </source>
</evidence>
<dbReference type="RefSeq" id="WP_264495735.1">
    <property type="nucleotide sequence ID" value="NZ_CP109947.1"/>
</dbReference>
<dbReference type="PANTHER" id="PTHR11019:SF199">
    <property type="entry name" value="HTH-TYPE TRANSCRIPTIONAL REGULATOR NIMR"/>
    <property type="match status" value="1"/>
</dbReference>
<dbReference type="Pfam" id="PF02311">
    <property type="entry name" value="AraC_binding"/>
    <property type="match status" value="1"/>
</dbReference>
<dbReference type="PRINTS" id="PR00032">
    <property type="entry name" value="HTHARAC"/>
</dbReference>
<evidence type="ECO:0000313" key="7">
    <source>
        <dbReference type="EMBL" id="WWO36961.1"/>
    </source>
</evidence>
<dbReference type="Pfam" id="PF12833">
    <property type="entry name" value="HTH_18"/>
    <property type="match status" value="1"/>
</dbReference>
<gene>
    <name evidence="7" type="ORF">QNA12_10170</name>
</gene>
<dbReference type="Gene3D" id="1.10.10.60">
    <property type="entry name" value="Homeodomain-like"/>
    <property type="match status" value="1"/>
</dbReference>